<accession>A0A438I0R1</accession>
<proteinExistence type="predicted"/>
<dbReference type="Gene3D" id="2.160.20.80">
    <property type="entry name" value="E3 ubiquitin-protein ligase SopA"/>
    <property type="match status" value="1"/>
</dbReference>
<name>A0A438I0R1_VITVI</name>
<dbReference type="InterPro" id="IPR051082">
    <property type="entry name" value="Pentapeptide-BTB/POZ_domain"/>
</dbReference>
<dbReference type="PANTHER" id="PTHR14136:SF17">
    <property type="entry name" value="BTB_POZ DOMAIN-CONTAINING PROTEIN KCTD9"/>
    <property type="match status" value="1"/>
</dbReference>
<reference evidence="1 2" key="1">
    <citation type="journal article" date="2018" name="PLoS Genet.">
        <title>Population sequencing reveals clonal diversity and ancestral inbreeding in the grapevine cultivar Chardonnay.</title>
        <authorList>
            <person name="Roach M.J."/>
            <person name="Johnson D.L."/>
            <person name="Bohlmann J."/>
            <person name="van Vuuren H.J."/>
            <person name="Jones S.J."/>
            <person name="Pretorius I.S."/>
            <person name="Schmidt S.A."/>
            <person name="Borneman A.R."/>
        </authorList>
    </citation>
    <scope>NUCLEOTIDE SEQUENCE [LARGE SCALE GENOMIC DNA]</scope>
    <source>
        <strain evidence="2">cv. Chardonnay</strain>
        <tissue evidence="1">Leaf</tissue>
    </source>
</reference>
<dbReference type="InterPro" id="IPR001646">
    <property type="entry name" value="5peptide_repeat"/>
</dbReference>
<evidence type="ECO:0000313" key="2">
    <source>
        <dbReference type="Proteomes" id="UP000288805"/>
    </source>
</evidence>
<dbReference type="AlphaFoldDB" id="A0A438I0R1"/>
<dbReference type="EMBL" id="QGNW01000156">
    <property type="protein sequence ID" value="RVW90262.1"/>
    <property type="molecule type" value="Genomic_DNA"/>
</dbReference>
<dbReference type="PANTHER" id="PTHR14136">
    <property type="entry name" value="BTB_POZ DOMAIN-CONTAINING PROTEIN KCTD9"/>
    <property type="match status" value="1"/>
</dbReference>
<dbReference type="SUPFAM" id="SSF141571">
    <property type="entry name" value="Pentapeptide repeat-like"/>
    <property type="match status" value="1"/>
</dbReference>
<evidence type="ECO:0000313" key="1">
    <source>
        <dbReference type="EMBL" id="RVW90262.1"/>
    </source>
</evidence>
<sequence>MQDLSYVDFSYACLKSVFFSRANLQCAKFRKHGNLEKLYPELLELNMTNEWMWMLRVPFFIMHLCVSKPLNRELLDFYFDLFGRCEFTGANLRGALLAGANLQSANLQGNFFSYHSHNTQ</sequence>
<organism evidence="1 2">
    <name type="scientific">Vitis vinifera</name>
    <name type="common">Grape</name>
    <dbReference type="NCBI Taxonomy" id="29760"/>
    <lineage>
        <taxon>Eukaryota</taxon>
        <taxon>Viridiplantae</taxon>
        <taxon>Streptophyta</taxon>
        <taxon>Embryophyta</taxon>
        <taxon>Tracheophyta</taxon>
        <taxon>Spermatophyta</taxon>
        <taxon>Magnoliopsida</taxon>
        <taxon>eudicotyledons</taxon>
        <taxon>Gunneridae</taxon>
        <taxon>Pentapetalae</taxon>
        <taxon>rosids</taxon>
        <taxon>Vitales</taxon>
        <taxon>Vitaceae</taxon>
        <taxon>Viteae</taxon>
        <taxon>Vitis</taxon>
    </lineage>
</organism>
<protein>
    <submittedName>
        <fullName evidence="1">Uncharacterized protein</fullName>
    </submittedName>
</protein>
<dbReference type="Proteomes" id="UP000288805">
    <property type="component" value="Unassembled WGS sequence"/>
</dbReference>
<comment type="caution">
    <text evidence="1">The sequence shown here is derived from an EMBL/GenBank/DDBJ whole genome shotgun (WGS) entry which is preliminary data.</text>
</comment>
<gene>
    <name evidence="1" type="ORF">CK203_036719</name>
</gene>
<dbReference type="Pfam" id="PF00805">
    <property type="entry name" value="Pentapeptide"/>
    <property type="match status" value="2"/>
</dbReference>